<evidence type="ECO:0008006" key="3">
    <source>
        <dbReference type="Google" id="ProtNLM"/>
    </source>
</evidence>
<evidence type="ECO:0000313" key="1">
    <source>
        <dbReference type="EMBL" id="CAH9052356.1"/>
    </source>
</evidence>
<accession>A0A9W4VMV3</accession>
<dbReference type="AlphaFoldDB" id="A0A9W4VMV3"/>
<organism evidence="1 2">
    <name type="scientific">Pseudoalteromonas haloplanktis</name>
    <name type="common">Alteromonas haloplanktis</name>
    <dbReference type="NCBI Taxonomy" id="228"/>
    <lineage>
        <taxon>Bacteria</taxon>
        <taxon>Pseudomonadati</taxon>
        <taxon>Pseudomonadota</taxon>
        <taxon>Gammaproteobacteria</taxon>
        <taxon>Alteromonadales</taxon>
        <taxon>Pseudoalteromonadaceae</taxon>
        <taxon>Pseudoalteromonas</taxon>
    </lineage>
</organism>
<dbReference type="EMBL" id="CAMAPB010000005">
    <property type="protein sequence ID" value="CAH9052356.1"/>
    <property type="molecule type" value="Genomic_DNA"/>
</dbReference>
<protein>
    <recommendedName>
        <fullName evidence="3">Antitoxin ParD</fullName>
    </recommendedName>
</protein>
<gene>
    <name evidence="1" type="ORF">PSEHALCIP103_00604</name>
</gene>
<name>A0A9W4VMV3_PSEHA</name>
<dbReference type="RefSeq" id="WP_262976106.1">
    <property type="nucleotide sequence ID" value="NZ_CAMAPB010000005.1"/>
</dbReference>
<keyword evidence="2" id="KW-1185">Reference proteome</keyword>
<sequence>MARQSISLTEQNDLWLRNHVENIGDYANKSELVNDLIRRARRAEAINSKLANAEKSGFSAQSADDMLAEFKASIK</sequence>
<comment type="caution">
    <text evidence="1">The sequence shown here is derived from an EMBL/GenBank/DDBJ whole genome shotgun (WGS) entry which is preliminary data.</text>
</comment>
<dbReference type="Proteomes" id="UP001152447">
    <property type="component" value="Unassembled WGS sequence"/>
</dbReference>
<proteinExistence type="predicted"/>
<reference evidence="1" key="1">
    <citation type="submission" date="2022-07" db="EMBL/GenBank/DDBJ databases">
        <authorList>
            <person name="Criscuolo A."/>
        </authorList>
    </citation>
    <scope>NUCLEOTIDE SEQUENCE</scope>
    <source>
        <strain evidence="1">CIP103197</strain>
    </source>
</reference>
<evidence type="ECO:0000313" key="2">
    <source>
        <dbReference type="Proteomes" id="UP001152447"/>
    </source>
</evidence>